<dbReference type="PROSITE" id="PS00211">
    <property type="entry name" value="ABC_TRANSPORTER_1"/>
    <property type="match status" value="1"/>
</dbReference>
<keyword evidence="5 12" id="KW-0067">ATP-binding</keyword>
<dbReference type="GO" id="GO:0016887">
    <property type="term" value="F:ATP hydrolysis activity"/>
    <property type="evidence" value="ECO:0007669"/>
    <property type="project" value="InterPro"/>
</dbReference>
<dbReference type="GO" id="GO:0140359">
    <property type="term" value="F:ABC-type transporter activity"/>
    <property type="evidence" value="ECO:0007669"/>
    <property type="project" value="InterPro"/>
</dbReference>
<dbReference type="PANTHER" id="PTHR24221">
    <property type="entry name" value="ATP-BINDING CASSETTE SUB-FAMILY B"/>
    <property type="match status" value="1"/>
</dbReference>
<feature type="region of interest" description="Disordered" evidence="8">
    <location>
        <begin position="1"/>
        <end position="47"/>
    </location>
</feature>
<gene>
    <name evidence="12" type="ORF">CDN99_10970</name>
</gene>
<keyword evidence="13" id="KW-1185">Reference proteome</keyword>
<dbReference type="GO" id="GO:0034040">
    <property type="term" value="F:ATPase-coupled lipid transmembrane transporter activity"/>
    <property type="evidence" value="ECO:0007669"/>
    <property type="project" value="TreeGrafter"/>
</dbReference>
<comment type="subcellular location">
    <subcellularLocation>
        <location evidence="1">Cell membrane</location>
        <topology evidence="1">Multi-pass membrane protein</topology>
    </subcellularLocation>
</comment>
<dbReference type="OrthoDB" id="9802264at2"/>
<dbReference type="GO" id="GO:0005886">
    <property type="term" value="C:plasma membrane"/>
    <property type="evidence" value="ECO:0007669"/>
    <property type="project" value="UniProtKB-SubCell"/>
</dbReference>
<keyword evidence="3 9" id="KW-0812">Transmembrane</keyword>
<feature type="transmembrane region" description="Helical" evidence="9">
    <location>
        <begin position="90"/>
        <end position="110"/>
    </location>
</feature>
<evidence type="ECO:0000259" key="10">
    <source>
        <dbReference type="PROSITE" id="PS50893"/>
    </source>
</evidence>
<evidence type="ECO:0000256" key="5">
    <source>
        <dbReference type="ARBA" id="ARBA00022840"/>
    </source>
</evidence>
<dbReference type="SUPFAM" id="SSF90123">
    <property type="entry name" value="ABC transporter transmembrane region"/>
    <property type="match status" value="1"/>
</dbReference>
<keyword evidence="2" id="KW-1003">Cell membrane</keyword>
<dbReference type="InterPro" id="IPR039421">
    <property type="entry name" value="Type_1_exporter"/>
</dbReference>
<name>A0A246JEC7_9BURK</name>
<keyword evidence="7 9" id="KW-0472">Membrane</keyword>
<feature type="transmembrane region" description="Helical" evidence="9">
    <location>
        <begin position="66"/>
        <end position="84"/>
    </location>
</feature>
<evidence type="ECO:0000256" key="3">
    <source>
        <dbReference type="ARBA" id="ARBA00022692"/>
    </source>
</evidence>
<evidence type="ECO:0000256" key="1">
    <source>
        <dbReference type="ARBA" id="ARBA00004651"/>
    </source>
</evidence>
<feature type="transmembrane region" description="Helical" evidence="9">
    <location>
        <begin position="210"/>
        <end position="231"/>
    </location>
</feature>
<feature type="transmembrane region" description="Helical" evidence="9">
    <location>
        <begin position="182"/>
        <end position="204"/>
    </location>
</feature>
<dbReference type="Gene3D" id="3.40.50.300">
    <property type="entry name" value="P-loop containing nucleotide triphosphate hydrolases"/>
    <property type="match status" value="1"/>
</dbReference>
<sequence>MTLLGEQGRQARQGEHLDRAPPEPPDRRDHADRPGHTGRQGRPTRRRSGDLGAIVALFSRTAGRRLLLGALLALLTVLAGIALLGLSGWFIAAAGLAGLTAGALAFNVFLPSAGVRLLALARTAGRYGERVVTHDATLAVLAALRERLFRRWARPGAARALLRRPARLLFRLTADIDALESLYLRVAVPVASAAGAALLTGALLGALNPWLGIAVATGLLIVGAAVTMHVARRARPLALRRAVALERLRERAVDLVAGQTDLAMAGRLPAQCAALRGTDARLAKADRALQRLEVHAGGAFTAAGSLTLSGVLLAAGALVARGLIDVPSAALALLVALAAMEPFAALRRGAIEAGRGALAARRLSPRLRDDDVDAADADTAPAVPRPDEGLAIDLVGASAAHDESSRVVLGALDLCIRRGERVAVIGPSGAGKSTLLALVAGELRPASGAASALPCTWLTQRTELFQDSLAENLRLADLDASDERLLDVLHACGLGRDVSRFAHGLDTPLGEGGLGLSGGQARRLSLARLLLRPTRLWLLDEPTEALDADVARDVLARLRRHAGDRTLLIATHLRREAELADRLLQLEHGRLVADLRRGTPAFDRALRALRADRIDPACAPAPDAVATPRSGAVAEPVVEPVSAAALEPGRVAAPHRAPDPVSALAKT</sequence>
<evidence type="ECO:0000259" key="11">
    <source>
        <dbReference type="PROSITE" id="PS50929"/>
    </source>
</evidence>
<organism evidence="12 13">
    <name type="scientific">Roseateles aquatilis</name>
    <dbReference type="NCBI Taxonomy" id="431061"/>
    <lineage>
        <taxon>Bacteria</taxon>
        <taxon>Pseudomonadati</taxon>
        <taxon>Pseudomonadota</taxon>
        <taxon>Betaproteobacteria</taxon>
        <taxon>Burkholderiales</taxon>
        <taxon>Sphaerotilaceae</taxon>
        <taxon>Roseateles</taxon>
    </lineage>
</organism>
<dbReference type="SUPFAM" id="SSF52540">
    <property type="entry name" value="P-loop containing nucleoside triphosphate hydrolases"/>
    <property type="match status" value="1"/>
</dbReference>
<dbReference type="EMBL" id="NIOF01000004">
    <property type="protein sequence ID" value="OWQ91002.1"/>
    <property type="molecule type" value="Genomic_DNA"/>
</dbReference>
<feature type="compositionally biased region" description="Basic and acidic residues" evidence="8">
    <location>
        <begin position="12"/>
        <end position="35"/>
    </location>
</feature>
<dbReference type="InterPro" id="IPR017871">
    <property type="entry name" value="ABC_transporter-like_CS"/>
</dbReference>
<dbReference type="Pfam" id="PF00005">
    <property type="entry name" value="ABC_tran"/>
    <property type="match status" value="1"/>
</dbReference>
<dbReference type="AlphaFoldDB" id="A0A246JEC7"/>
<reference evidence="12 13" key="1">
    <citation type="journal article" date="2008" name="Int. J. Syst. Evol. Microbiol.">
        <title>Description of Roseateles aquatilis sp. nov. and Roseateles terrae sp. nov., in the class Betaproteobacteria, and emended description of the genus Roseateles.</title>
        <authorList>
            <person name="Gomila M."/>
            <person name="Bowien B."/>
            <person name="Falsen E."/>
            <person name="Moore E.R."/>
            <person name="Lalucat J."/>
        </authorList>
    </citation>
    <scope>NUCLEOTIDE SEQUENCE [LARGE SCALE GENOMIC DNA]</scope>
    <source>
        <strain evidence="12 13">CCUG 48205</strain>
    </source>
</reference>
<feature type="domain" description="ABC transporter" evidence="10">
    <location>
        <begin position="392"/>
        <end position="613"/>
    </location>
</feature>
<dbReference type="InterPro" id="IPR027417">
    <property type="entry name" value="P-loop_NTPase"/>
</dbReference>
<comment type="caution">
    <text evidence="12">The sequence shown here is derived from an EMBL/GenBank/DDBJ whole genome shotgun (WGS) entry which is preliminary data.</text>
</comment>
<evidence type="ECO:0000313" key="12">
    <source>
        <dbReference type="EMBL" id="OWQ91002.1"/>
    </source>
</evidence>
<dbReference type="InterPro" id="IPR003439">
    <property type="entry name" value="ABC_transporter-like_ATP-bd"/>
</dbReference>
<evidence type="ECO:0000256" key="2">
    <source>
        <dbReference type="ARBA" id="ARBA00022475"/>
    </source>
</evidence>
<dbReference type="PANTHER" id="PTHR24221:SF654">
    <property type="entry name" value="ATP-BINDING CASSETTE SUB-FAMILY B MEMBER 6"/>
    <property type="match status" value="1"/>
</dbReference>
<keyword evidence="4" id="KW-0547">Nucleotide-binding</keyword>
<dbReference type="InterPro" id="IPR036640">
    <property type="entry name" value="ABC1_TM_sf"/>
</dbReference>
<dbReference type="Gene3D" id="1.20.1560.10">
    <property type="entry name" value="ABC transporter type 1, transmembrane domain"/>
    <property type="match status" value="1"/>
</dbReference>
<accession>A0A246JEC7</accession>
<feature type="transmembrane region" description="Helical" evidence="9">
    <location>
        <begin position="297"/>
        <end position="320"/>
    </location>
</feature>
<evidence type="ECO:0000256" key="6">
    <source>
        <dbReference type="ARBA" id="ARBA00022989"/>
    </source>
</evidence>
<evidence type="ECO:0000313" key="13">
    <source>
        <dbReference type="Proteomes" id="UP000197468"/>
    </source>
</evidence>
<dbReference type="SMART" id="SM00382">
    <property type="entry name" value="AAA"/>
    <property type="match status" value="1"/>
</dbReference>
<dbReference type="PROSITE" id="PS50893">
    <property type="entry name" value="ABC_TRANSPORTER_2"/>
    <property type="match status" value="1"/>
</dbReference>
<proteinExistence type="predicted"/>
<dbReference type="PROSITE" id="PS50929">
    <property type="entry name" value="ABC_TM1F"/>
    <property type="match status" value="1"/>
</dbReference>
<evidence type="ECO:0000256" key="9">
    <source>
        <dbReference type="SAM" id="Phobius"/>
    </source>
</evidence>
<keyword evidence="6 9" id="KW-1133">Transmembrane helix</keyword>
<evidence type="ECO:0000256" key="7">
    <source>
        <dbReference type="ARBA" id="ARBA00023136"/>
    </source>
</evidence>
<evidence type="ECO:0000256" key="8">
    <source>
        <dbReference type="SAM" id="MobiDB-lite"/>
    </source>
</evidence>
<protein>
    <submittedName>
        <fullName evidence="12">ABC transporter ATP-binding protein</fullName>
    </submittedName>
</protein>
<dbReference type="GO" id="GO:0005524">
    <property type="term" value="F:ATP binding"/>
    <property type="evidence" value="ECO:0007669"/>
    <property type="project" value="UniProtKB-KW"/>
</dbReference>
<dbReference type="Proteomes" id="UP000197468">
    <property type="component" value="Unassembled WGS sequence"/>
</dbReference>
<evidence type="ECO:0000256" key="4">
    <source>
        <dbReference type="ARBA" id="ARBA00022741"/>
    </source>
</evidence>
<dbReference type="InterPro" id="IPR003593">
    <property type="entry name" value="AAA+_ATPase"/>
</dbReference>
<feature type="domain" description="ABC transmembrane type-1" evidence="11">
    <location>
        <begin position="67"/>
        <end position="355"/>
    </location>
</feature>
<dbReference type="InterPro" id="IPR011527">
    <property type="entry name" value="ABC1_TM_dom"/>
</dbReference>